<gene>
    <name evidence="1" type="ORF">C7S16_3093</name>
</gene>
<evidence type="ECO:0000313" key="1">
    <source>
        <dbReference type="EMBL" id="MDW9257765.1"/>
    </source>
</evidence>
<proteinExistence type="predicted"/>
<name>A0AAW9D6Z7_BURTH</name>
<dbReference type="Proteomes" id="UP001272137">
    <property type="component" value="Unassembled WGS sequence"/>
</dbReference>
<evidence type="ECO:0000313" key="2">
    <source>
        <dbReference type="Proteomes" id="UP001272137"/>
    </source>
</evidence>
<accession>A0AAW9D6Z7</accession>
<dbReference type="AlphaFoldDB" id="A0AAW9D6Z7"/>
<sequence>MRTALIVPSNGRAHRRRAVAPSGDNAASFNVHCDPFSS</sequence>
<organism evidence="1 2">
    <name type="scientific">Burkholderia thailandensis</name>
    <dbReference type="NCBI Taxonomy" id="57975"/>
    <lineage>
        <taxon>Bacteria</taxon>
        <taxon>Pseudomonadati</taxon>
        <taxon>Pseudomonadota</taxon>
        <taxon>Betaproteobacteria</taxon>
        <taxon>Burkholderiales</taxon>
        <taxon>Burkholderiaceae</taxon>
        <taxon>Burkholderia</taxon>
        <taxon>pseudomallei group</taxon>
    </lineage>
</organism>
<dbReference type="EMBL" id="QXCT01000002">
    <property type="protein sequence ID" value="MDW9257765.1"/>
    <property type="molecule type" value="Genomic_DNA"/>
</dbReference>
<comment type="caution">
    <text evidence="1">The sequence shown here is derived from an EMBL/GenBank/DDBJ whole genome shotgun (WGS) entry which is preliminary data.</text>
</comment>
<protein>
    <submittedName>
        <fullName evidence="1">Uncharacterized protein</fullName>
    </submittedName>
</protein>
<reference evidence="1" key="1">
    <citation type="submission" date="2018-08" db="EMBL/GenBank/DDBJ databases">
        <title>Identification of Burkholderia cepacia strains that express a Burkholderia pseudomallei-like capsular polysaccharide.</title>
        <authorList>
            <person name="Burtnick M.N."/>
            <person name="Vongsouvath M."/>
            <person name="Newton P."/>
            <person name="Wuthiekanun V."/>
            <person name="Limmathurotsakul D."/>
            <person name="Brett P.J."/>
            <person name="Chantratita N."/>
            <person name="Dance D.A."/>
        </authorList>
    </citation>
    <scope>NUCLEOTIDE SEQUENCE</scope>
    <source>
        <strain evidence="1">SBXCC001</strain>
    </source>
</reference>